<accession>A0A845SUS2</accession>
<sequence>MPKQIIYTPQLILDELVCELEQRERFDLSERLKAAGTLLPIMAQPQYERCVEDVLAGAVATIIHEFCYAKNFVPIVVVCEAGEKKRDTAHLKMVIGTLQQMNYLEKVEFVSKEPVHRYLCLKRLRNAEANGNEFPAMLARSLLITGVDKKTAGKVCVTTCSKGCTYRGVCKYQILMENISDGQIPLLVYNTQQYQSALKASKLPKARLTVCSPTNSRALLGDGIRSIRAKDIEKLLLQSERLCSSARQKRIAVLQETQAIRKSCKTLFGMAENGIDEQVARLLLASIHGGLLRIRRLCIKEMTLWGNERARWNKNLNRTISDIEALQKSPFTIVNGSLRTTL</sequence>
<dbReference type="EMBL" id="VIQT01000002">
    <property type="protein sequence ID" value="NDO37707.1"/>
    <property type="molecule type" value="Genomic_DNA"/>
</dbReference>
<gene>
    <name evidence="1" type="ORF">FMM72_00340</name>
</gene>
<reference evidence="1 2" key="1">
    <citation type="submission" date="2019-06" db="EMBL/GenBank/DDBJ databases">
        <title>Draft genome sequences of 15 bacterial species constituting the stable defined intestinal microbiota of the GM15 gnotobiotic mouse model.</title>
        <authorList>
            <person name="Elie C."/>
            <person name="Mathieu A."/>
            <person name="Saliou A."/>
            <person name="Darnaud M."/>
            <person name="Leulier F."/>
            <person name="Tamellini A."/>
        </authorList>
    </citation>
    <scope>NUCLEOTIDE SEQUENCE [LARGE SCALE GENOMIC DNA]</scope>
    <source>
        <strain evidence="1 2">JM4-15</strain>
    </source>
</reference>
<dbReference type="RefSeq" id="WP_162220191.1">
    <property type="nucleotide sequence ID" value="NZ_JANJZM010000015.1"/>
</dbReference>
<dbReference type="AlphaFoldDB" id="A0A845SUS2"/>
<proteinExistence type="predicted"/>
<evidence type="ECO:0000313" key="2">
    <source>
        <dbReference type="Proteomes" id="UP000462501"/>
    </source>
</evidence>
<protein>
    <submittedName>
        <fullName evidence="1">Uncharacterized protein</fullName>
    </submittedName>
</protein>
<organism evidence="1 2">
    <name type="scientific">Anaerotruncus colihominis</name>
    <dbReference type="NCBI Taxonomy" id="169435"/>
    <lineage>
        <taxon>Bacteria</taxon>
        <taxon>Bacillati</taxon>
        <taxon>Bacillota</taxon>
        <taxon>Clostridia</taxon>
        <taxon>Eubacteriales</taxon>
        <taxon>Oscillospiraceae</taxon>
        <taxon>Anaerotruncus</taxon>
    </lineage>
</organism>
<dbReference type="Proteomes" id="UP000462501">
    <property type="component" value="Unassembled WGS sequence"/>
</dbReference>
<name>A0A845SUS2_9FIRM</name>
<evidence type="ECO:0000313" key="1">
    <source>
        <dbReference type="EMBL" id="NDO37707.1"/>
    </source>
</evidence>
<comment type="caution">
    <text evidence="1">The sequence shown here is derived from an EMBL/GenBank/DDBJ whole genome shotgun (WGS) entry which is preliminary data.</text>
</comment>